<feature type="transmembrane region" description="Helical" evidence="6">
    <location>
        <begin position="36"/>
        <end position="52"/>
    </location>
</feature>
<sequence length="126" mass="14239">MKNGRFLRFAKVGAAGFVVDILVFSILVYWFGLPTMLSRVLSFIVVANTTWLGNRLYTFKSTSDRFGQWKRFFLSACISMLPNLMVFKGILLFLGENPITHVIAFVCGVAAGLVSNYLLSARWVFR</sequence>
<accession>A0A511QSN1</accession>
<dbReference type="Pfam" id="PF04138">
    <property type="entry name" value="GtrA_DPMS_TM"/>
    <property type="match status" value="1"/>
</dbReference>
<evidence type="ECO:0000313" key="8">
    <source>
        <dbReference type="EMBL" id="GEM79562.1"/>
    </source>
</evidence>
<keyword evidence="9" id="KW-1185">Reference proteome</keyword>
<keyword evidence="5 6" id="KW-0472">Membrane</keyword>
<comment type="subcellular location">
    <subcellularLocation>
        <location evidence="1">Membrane</location>
        <topology evidence="1">Multi-pass membrane protein</topology>
    </subcellularLocation>
</comment>
<dbReference type="RefSeq" id="WP_119010655.1">
    <property type="nucleotide sequence ID" value="NZ_BJXK01000006.1"/>
</dbReference>
<evidence type="ECO:0000256" key="2">
    <source>
        <dbReference type="ARBA" id="ARBA00009399"/>
    </source>
</evidence>
<keyword evidence="4 6" id="KW-1133">Transmembrane helix</keyword>
<dbReference type="InterPro" id="IPR007267">
    <property type="entry name" value="GtrA_DPMS_TM"/>
</dbReference>
<gene>
    <name evidence="8" type="ORF">VSU01S_18070</name>
</gene>
<dbReference type="EMBL" id="BJXK01000006">
    <property type="protein sequence ID" value="GEM79562.1"/>
    <property type="molecule type" value="Genomic_DNA"/>
</dbReference>
<name>A0A511QSN1_9VIBR</name>
<proteinExistence type="inferred from homology"/>
<evidence type="ECO:0000256" key="4">
    <source>
        <dbReference type="ARBA" id="ARBA00022989"/>
    </source>
</evidence>
<evidence type="ECO:0000256" key="6">
    <source>
        <dbReference type="SAM" id="Phobius"/>
    </source>
</evidence>
<evidence type="ECO:0000313" key="9">
    <source>
        <dbReference type="Proteomes" id="UP000321113"/>
    </source>
</evidence>
<feature type="transmembrane region" description="Helical" evidence="6">
    <location>
        <begin position="12"/>
        <end position="30"/>
    </location>
</feature>
<evidence type="ECO:0000259" key="7">
    <source>
        <dbReference type="Pfam" id="PF04138"/>
    </source>
</evidence>
<evidence type="ECO:0000256" key="1">
    <source>
        <dbReference type="ARBA" id="ARBA00004141"/>
    </source>
</evidence>
<dbReference type="GO" id="GO:0000271">
    <property type="term" value="P:polysaccharide biosynthetic process"/>
    <property type="evidence" value="ECO:0007669"/>
    <property type="project" value="InterPro"/>
</dbReference>
<dbReference type="PANTHER" id="PTHR38459">
    <property type="entry name" value="PROPHAGE BACTOPRENOL-LINKED GLUCOSE TRANSLOCASE HOMOLOG"/>
    <property type="match status" value="1"/>
</dbReference>
<reference evidence="8 9" key="1">
    <citation type="submission" date="2019-07" db="EMBL/GenBank/DDBJ databases">
        <title>Whole genome shotgun sequence of Vibrio superstes NBRC 103154.</title>
        <authorList>
            <person name="Hosoyama A."/>
            <person name="Uohara A."/>
            <person name="Ohji S."/>
            <person name="Ichikawa N."/>
        </authorList>
    </citation>
    <scope>NUCLEOTIDE SEQUENCE [LARGE SCALE GENOMIC DNA]</scope>
    <source>
        <strain evidence="8 9">NBRC 103154</strain>
    </source>
</reference>
<evidence type="ECO:0000256" key="5">
    <source>
        <dbReference type="ARBA" id="ARBA00023136"/>
    </source>
</evidence>
<dbReference type="OrthoDB" id="9811884at2"/>
<feature type="transmembrane region" description="Helical" evidence="6">
    <location>
        <begin position="72"/>
        <end position="93"/>
    </location>
</feature>
<organism evidence="8 9">
    <name type="scientific">Vibrio superstes NBRC 103154</name>
    <dbReference type="NCBI Taxonomy" id="1219062"/>
    <lineage>
        <taxon>Bacteria</taxon>
        <taxon>Pseudomonadati</taxon>
        <taxon>Pseudomonadota</taxon>
        <taxon>Gammaproteobacteria</taxon>
        <taxon>Vibrionales</taxon>
        <taxon>Vibrionaceae</taxon>
        <taxon>Vibrio</taxon>
    </lineage>
</organism>
<protein>
    <recommendedName>
        <fullName evidence="7">GtrA/DPMS transmembrane domain-containing protein</fullName>
    </recommendedName>
</protein>
<evidence type="ECO:0000256" key="3">
    <source>
        <dbReference type="ARBA" id="ARBA00022692"/>
    </source>
</evidence>
<keyword evidence="3 6" id="KW-0812">Transmembrane</keyword>
<feature type="domain" description="GtrA/DPMS transmembrane" evidence="7">
    <location>
        <begin position="8"/>
        <end position="125"/>
    </location>
</feature>
<dbReference type="AlphaFoldDB" id="A0A511QSN1"/>
<dbReference type="PANTHER" id="PTHR38459:SF1">
    <property type="entry name" value="PROPHAGE BACTOPRENOL-LINKED GLUCOSE TRANSLOCASE HOMOLOG"/>
    <property type="match status" value="1"/>
</dbReference>
<comment type="similarity">
    <text evidence="2">Belongs to the GtrA family.</text>
</comment>
<comment type="caution">
    <text evidence="8">The sequence shown here is derived from an EMBL/GenBank/DDBJ whole genome shotgun (WGS) entry which is preliminary data.</text>
</comment>
<dbReference type="InterPro" id="IPR051401">
    <property type="entry name" value="GtrA_CellWall_Glycosyl"/>
</dbReference>
<dbReference type="GO" id="GO:0005886">
    <property type="term" value="C:plasma membrane"/>
    <property type="evidence" value="ECO:0007669"/>
    <property type="project" value="TreeGrafter"/>
</dbReference>
<feature type="transmembrane region" description="Helical" evidence="6">
    <location>
        <begin position="99"/>
        <end position="119"/>
    </location>
</feature>
<dbReference type="Proteomes" id="UP000321113">
    <property type="component" value="Unassembled WGS sequence"/>
</dbReference>